<dbReference type="PANTHER" id="PTHR22642:SF2">
    <property type="entry name" value="PROTEIN LONG AFTER FAR-RED 3"/>
    <property type="match status" value="1"/>
</dbReference>
<reference evidence="2 3" key="1">
    <citation type="submission" date="2017-02" db="EMBL/GenBank/DDBJ databases">
        <title>Complete genome sequences of Mycobacterium kansasii strains isolated from rhesus macaques.</title>
        <authorList>
            <person name="Panda A."/>
            <person name="Nagaraj S."/>
            <person name="Zhao X."/>
            <person name="Tettelin H."/>
            <person name="Detolla L.J."/>
        </authorList>
    </citation>
    <scope>NUCLEOTIDE SEQUENCE [LARGE SCALE GENOMIC DNA]</scope>
    <source>
        <strain evidence="2 3">11-3469</strain>
    </source>
</reference>
<dbReference type="EMBL" id="MVBN01000002">
    <property type="protein sequence ID" value="OOK80515.1"/>
    <property type="molecule type" value="Genomic_DNA"/>
</dbReference>
<evidence type="ECO:0000313" key="3">
    <source>
        <dbReference type="Proteomes" id="UP000188532"/>
    </source>
</evidence>
<dbReference type="Gene3D" id="2.30.40.10">
    <property type="entry name" value="Urease, subunit C, domain 1"/>
    <property type="match status" value="1"/>
</dbReference>
<dbReference type="InterPro" id="IPR013108">
    <property type="entry name" value="Amidohydro_3"/>
</dbReference>
<proteinExistence type="predicted"/>
<name>A0A1V3XMT9_MYCKA</name>
<gene>
    <name evidence="2" type="ORF">BZL29_1810</name>
</gene>
<comment type="caution">
    <text evidence="2">The sequence shown here is derived from an EMBL/GenBank/DDBJ whole genome shotgun (WGS) entry which is preliminary data.</text>
</comment>
<feature type="domain" description="Amidohydrolase 3" evidence="1">
    <location>
        <begin position="19"/>
        <end position="147"/>
    </location>
</feature>
<keyword evidence="2" id="KW-0378">Hydrolase</keyword>
<dbReference type="GO" id="GO:0016810">
    <property type="term" value="F:hydrolase activity, acting on carbon-nitrogen (but not peptide) bonds"/>
    <property type="evidence" value="ECO:0007669"/>
    <property type="project" value="InterPro"/>
</dbReference>
<protein>
    <submittedName>
        <fullName evidence="2">Amidohydrolase family protein</fullName>
    </submittedName>
</protein>
<dbReference type="AlphaFoldDB" id="A0A1V3XMT9"/>
<evidence type="ECO:0000259" key="1">
    <source>
        <dbReference type="Pfam" id="PF07969"/>
    </source>
</evidence>
<sequence length="152" mass="16759">MNEIGMLVSCNAYYLYMLSDIFSEQWLGPDRGTQMVRMGMLERMGMPFTVHSDCPMAPLSPLTLAWVAANRVTINGNLNCPQERVSLHTALKAITIDAAWILRKEDELGSIRAGKKADFAVLEENPYDVGAEGLKDVGIWGTVFEGEAHPLG</sequence>
<organism evidence="2 3">
    <name type="scientific">Mycobacterium kansasii</name>
    <dbReference type="NCBI Taxonomy" id="1768"/>
    <lineage>
        <taxon>Bacteria</taxon>
        <taxon>Bacillati</taxon>
        <taxon>Actinomycetota</taxon>
        <taxon>Actinomycetes</taxon>
        <taxon>Mycobacteriales</taxon>
        <taxon>Mycobacteriaceae</taxon>
        <taxon>Mycobacterium</taxon>
    </lineage>
</organism>
<accession>A0A1V3XMT9</accession>
<dbReference type="Gene3D" id="3.20.20.140">
    <property type="entry name" value="Metal-dependent hydrolases"/>
    <property type="match status" value="1"/>
</dbReference>
<dbReference type="InterPro" id="IPR032466">
    <property type="entry name" value="Metal_Hydrolase"/>
</dbReference>
<dbReference type="PANTHER" id="PTHR22642">
    <property type="entry name" value="IMIDAZOLONEPROPIONASE"/>
    <property type="match status" value="1"/>
</dbReference>
<dbReference type="SUPFAM" id="SSF51556">
    <property type="entry name" value="Metallo-dependent hydrolases"/>
    <property type="match status" value="1"/>
</dbReference>
<dbReference type="InterPro" id="IPR011059">
    <property type="entry name" value="Metal-dep_hydrolase_composite"/>
</dbReference>
<evidence type="ECO:0000313" key="2">
    <source>
        <dbReference type="EMBL" id="OOK80515.1"/>
    </source>
</evidence>
<dbReference type="Proteomes" id="UP000188532">
    <property type="component" value="Unassembled WGS sequence"/>
</dbReference>
<dbReference type="Pfam" id="PF07969">
    <property type="entry name" value="Amidohydro_3"/>
    <property type="match status" value="1"/>
</dbReference>